<keyword evidence="7 8" id="KW-0961">Cell wall biogenesis/degradation</keyword>
<proteinExistence type="inferred from homology"/>
<comment type="similarity">
    <text evidence="2">Belongs to the bacterial solute-binding protein 3 family.</text>
</comment>
<dbReference type="GO" id="GO:0009279">
    <property type="term" value="C:cell outer membrane"/>
    <property type="evidence" value="ECO:0007669"/>
    <property type="project" value="UniProtKB-SubCell"/>
</dbReference>
<dbReference type="PANTHER" id="PTHR35936">
    <property type="entry name" value="MEMBRANE-BOUND LYTIC MUREIN TRANSGLYCOSYLASE F"/>
    <property type="match status" value="1"/>
</dbReference>
<evidence type="ECO:0000256" key="3">
    <source>
        <dbReference type="ARBA" id="ARBA00022729"/>
    </source>
</evidence>
<dbReference type="GO" id="GO:0009253">
    <property type="term" value="P:peptidoglycan catabolic process"/>
    <property type="evidence" value="ECO:0007669"/>
    <property type="project" value="TreeGrafter"/>
</dbReference>
<dbReference type="InterPro" id="IPR001638">
    <property type="entry name" value="Solute-binding_3/MltF_N"/>
</dbReference>
<evidence type="ECO:0000256" key="2">
    <source>
        <dbReference type="ARBA" id="ARBA00010333"/>
    </source>
</evidence>
<organism evidence="10">
    <name type="scientific">Candidatus Kentrum sp. LFY</name>
    <dbReference type="NCBI Taxonomy" id="2126342"/>
    <lineage>
        <taxon>Bacteria</taxon>
        <taxon>Pseudomonadati</taxon>
        <taxon>Pseudomonadota</taxon>
        <taxon>Gammaproteobacteria</taxon>
        <taxon>Candidatus Kentrum</taxon>
    </lineage>
</organism>
<evidence type="ECO:0000256" key="5">
    <source>
        <dbReference type="ARBA" id="ARBA00023237"/>
    </source>
</evidence>
<name>A0A450UI71_9GAMM</name>
<dbReference type="GO" id="GO:0008933">
    <property type="term" value="F:peptidoglycan lytic transglycosylase activity"/>
    <property type="evidence" value="ECO:0007669"/>
    <property type="project" value="UniProtKB-UniRule"/>
</dbReference>
<comment type="similarity">
    <text evidence="1">Belongs to the transglycosylase Slt family.</text>
</comment>
<dbReference type="Pfam" id="PF01464">
    <property type="entry name" value="SLT"/>
    <property type="match status" value="1"/>
</dbReference>
<feature type="region of interest" description="LT domain" evidence="8">
    <location>
        <begin position="242"/>
        <end position="444"/>
    </location>
</feature>
<dbReference type="SUPFAM" id="SSF53850">
    <property type="entry name" value="Periplasmic binding protein-like II"/>
    <property type="match status" value="1"/>
</dbReference>
<dbReference type="InterPro" id="IPR023703">
    <property type="entry name" value="MltF"/>
</dbReference>
<dbReference type="CDD" id="cd13403">
    <property type="entry name" value="MLTF-like"/>
    <property type="match status" value="1"/>
</dbReference>
<keyword evidence="5 8" id="KW-0998">Cell outer membrane</keyword>
<dbReference type="PANTHER" id="PTHR35936:SF32">
    <property type="entry name" value="MEMBRANE-BOUND LYTIC MUREIN TRANSGLYCOSYLASE F"/>
    <property type="match status" value="1"/>
</dbReference>
<comment type="similarity">
    <text evidence="8">In the N-terminal section; belongs to the bacterial solute-binding protein 3 family.</text>
</comment>
<dbReference type="InterPro" id="IPR023346">
    <property type="entry name" value="Lysozyme-like_dom_sf"/>
</dbReference>
<comment type="domain">
    <text evidence="8">The N-terminal domain does not have lytic activity and probably modulates enzymatic activity. The C-terminal domain is the catalytic active domain.</text>
</comment>
<comment type="caution">
    <text evidence="8">Lacks conserved residue(s) required for the propagation of feature annotation.</text>
</comment>
<protein>
    <recommendedName>
        <fullName evidence="8">Membrane-bound lytic murein transglycosylase F</fullName>
        <ecNumber evidence="8">4.2.2.n1</ecNumber>
    </recommendedName>
    <alternativeName>
        <fullName evidence="8">Murein lyase F</fullName>
    </alternativeName>
</protein>
<comment type="function">
    <text evidence="8">Murein-degrading enzyme that degrades murein glycan strands and insoluble, high-molecular weight murein sacculi, with the concomitant formation of a 1,6-anhydromuramoyl product. Lytic transglycosylases (LTs) play an integral role in the metabolism of the peptidoglycan (PG) sacculus. Their lytic action creates space within the PG sacculus to allow for its expansion as well as for the insertion of various structures such as secretion systems and flagella.</text>
</comment>
<feature type="active site" evidence="8">
    <location>
        <position position="288"/>
    </location>
</feature>
<dbReference type="EMBL" id="CAADFH010000021">
    <property type="protein sequence ID" value="VFJ92213.1"/>
    <property type="molecule type" value="Genomic_DNA"/>
</dbReference>
<feature type="domain" description="Solute-binding protein family 3/N-terminal" evidence="9">
    <location>
        <begin position="18"/>
        <end position="241"/>
    </location>
</feature>
<gene>
    <name evidence="8" type="primary">mltF</name>
    <name evidence="10" type="ORF">BECKLFY1418A_GA0070994_102134</name>
</gene>
<dbReference type="Gene3D" id="1.10.530.10">
    <property type="match status" value="1"/>
</dbReference>
<dbReference type="PROSITE" id="PS00922">
    <property type="entry name" value="TRANSGLYCOSYLASE"/>
    <property type="match status" value="1"/>
</dbReference>
<dbReference type="InterPro" id="IPR000189">
    <property type="entry name" value="Transglyc_AS"/>
</dbReference>
<keyword evidence="6 8" id="KW-0456">Lyase</keyword>
<comment type="subcellular location">
    <subcellularLocation>
        <location evidence="8">Cell outer membrane</location>
        <topology evidence="8">Peripheral membrane protein</topology>
    </subcellularLocation>
    <text evidence="8">Attached to the inner leaflet of the outer membrane.</text>
</comment>
<dbReference type="EC" id="4.2.2.n1" evidence="8"/>
<evidence type="ECO:0000313" key="10">
    <source>
        <dbReference type="EMBL" id="VFJ92213.1"/>
    </source>
</evidence>
<dbReference type="InterPro" id="IPR008258">
    <property type="entry name" value="Transglycosylase_SLT_dom_1"/>
</dbReference>
<dbReference type="SMART" id="SM00062">
    <property type="entry name" value="PBPb"/>
    <property type="match status" value="1"/>
</dbReference>
<dbReference type="SUPFAM" id="SSF53955">
    <property type="entry name" value="Lysozyme-like"/>
    <property type="match status" value="1"/>
</dbReference>
<evidence type="ECO:0000256" key="4">
    <source>
        <dbReference type="ARBA" id="ARBA00023136"/>
    </source>
</evidence>
<dbReference type="GO" id="GO:0016998">
    <property type="term" value="P:cell wall macromolecule catabolic process"/>
    <property type="evidence" value="ECO:0007669"/>
    <property type="project" value="UniProtKB-UniRule"/>
</dbReference>
<comment type="catalytic activity">
    <reaction evidence="8">
        <text>Exolytic cleavage of the (1-&gt;4)-beta-glycosidic linkage between N-acetylmuramic acid (MurNAc) and N-acetylglucosamine (GlcNAc) residues in peptidoglycan, from either the reducing or the non-reducing ends of the peptidoglycan chains, with concomitant formation of a 1,6-anhydrobond in the MurNAc residue.</text>
        <dbReference type="EC" id="4.2.2.n1"/>
    </reaction>
</comment>
<dbReference type="GO" id="GO:0071555">
    <property type="term" value="P:cell wall organization"/>
    <property type="evidence" value="ECO:0007669"/>
    <property type="project" value="UniProtKB-KW"/>
</dbReference>
<dbReference type="Gene3D" id="3.40.190.10">
    <property type="entry name" value="Periplasmic binding protein-like II"/>
    <property type="match status" value="2"/>
</dbReference>
<dbReference type="Pfam" id="PF00497">
    <property type="entry name" value="SBP_bac_3"/>
    <property type="match status" value="1"/>
</dbReference>
<sequence>MFCSRHQDVLEQVRESGELRVIVRDNLTTCYRGNNGFTGFEYVLAERFADELGVHLKIVLVEDDEQAIDAMKHERGHLVAGLKVTSRHKAVARFGPHYREIRQQVVYRRESDRLKRVEDLAGILVEVPRGCECAKALREIDAKNPDFIWREHSSSNTEELLSLVLQRKIDVTVADSHEVALMKQLYPDLEVAFDIGEPKSLAWAFSLDMDKSLFIAARLFFEKIEKNGEMADITDRYYGHMKRFNYIESRKFLHHVKVRLPKYKGYFKTAAIRHGVDWHLLSAIGYQESHWNPKAVSPTGVRGIMMLTSDTARQLGVKDRTNEKQSIFGGARYFAYLKENKVPKRIGEPDRTWFALASYNVGFGHLEDARILTQHAGSDSDRWENVREFLPLISKKKWYSKTRHGYARGHEPVQFVRKIRRYYDKLVWLDRFGWKNLGGPEKAK</sequence>
<evidence type="ECO:0000256" key="1">
    <source>
        <dbReference type="ARBA" id="ARBA00007734"/>
    </source>
</evidence>
<accession>A0A450UI71</accession>
<reference evidence="10" key="1">
    <citation type="submission" date="2019-02" db="EMBL/GenBank/DDBJ databases">
        <authorList>
            <person name="Gruber-Vodicka R. H."/>
            <person name="Seah K. B. B."/>
        </authorList>
    </citation>
    <scope>NUCLEOTIDE SEQUENCE</scope>
    <source>
        <strain evidence="10">BECK_M6</strain>
    </source>
</reference>
<dbReference type="NCBIfam" id="NF008112">
    <property type="entry name" value="PRK10859.1"/>
    <property type="match status" value="1"/>
</dbReference>
<evidence type="ECO:0000259" key="9">
    <source>
        <dbReference type="SMART" id="SM00062"/>
    </source>
</evidence>
<dbReference type="AlphaFoldDB" id="A0A450UI71"/>
<dbReference type="CDD" id="cd01009">
    <property type="entry name" value="PBP2_YfhD_N"/>
    <property type="match status" value="1"/>
</dbReference>
<evidence type="ECO:0000256" key="8">
    <source>
        <dbReference type="HAMAP-Rule" id="MF_02016"/>
    </source>
</evidence>
<keyword evidence="4 8" id="KW-0472">Membrane</keyword>
<evidence type="ECO:0000256" key="6">
    <source>
        <dbReference type="ARBA" id="ARBA00023239"/>
    </source>
</evidence>
<keyword evidence="3 8" id="KW-0732">Signal</keyword>
<comment type="similarity">
    <text evidence="8">In the C-terminal section; belongs to the transglycosylase Slt family.</text>
</comment>
<evidence type="ECO:0000256" key="7">
    <source>
        <dbReference type="ARBA" id="ARBA00023316"/>
    </source>
</evidence>
<dbReference type="HAMAP" id="MF_02016">
    <property type="entry name" value="MltF"/>
    <property type="match status" value="1"/>
</dbReference>